<dbReference type="SUPFAM" id="SSF47729">
    <property type="entry name" value="IHF-like DNA-binding proteins"/>
    <property type="match status" value="1"/>
</dbReference>
<dbReference type="AlphaFoldDB" id="A0A6G9QPH6"/>
<keyword evidence="1" id="KW-0238">DNA-binding</keyword>
<sequence length="149" mass="16868">MSVLNKNTVQLFKTTSERLSIDLNQPLCMRDQVTLISEISGVQRQEVIDTLKALTHSVYCQLLDIKLDTVKIDGLITFERVVRKPRKAGKRRTSDGTEIKIRGQPAKFDVVTKHSTLLREKGTSFHSTCDKKLRQTVSDNLNVPNSDTQ</sequence>
<keyword evidence="2" id="KW-0614">Plasmid</keyword>
<organism evidence="2 3">
    <name type="scientific">Shewanella aestuarii</name>
    <dbReference type="NCBI Taxonomy" id="1028752"/>
    <lineage>
        <taxon>Bacteria</taxon>
        <taxon>Pseudomonadati</taxon>
        <taxon>Pseudomonadota</taxon>
        <taxon>Gammaproteobacteria</taxon>
        <taxon>Alteromonadales</taxon>
        <taxon>Shewanellaceae</taxon>
        <taxon>Shewanella</taxon>
    </lineage>
</organism>
<geneLocation type="plasmid" evidence="2 3">
    <name>pPN3F2_2</name>
</geneLocation>
<reference evidence="2 3" key="1">
    <citation type="submission" date="2020-03" db="EMBL/GenBank/DDBJ databases">
        <title>Complete genome sequence of Shewanella sp.</title>
        <authorList>
            <person name="Kim Y.-S."/>
            <person name="Kim S.-J."/>
            <person name="Jung H.-K."/>
            <person name="Kim K.-H."/>
        </authorList>
    </citation>
    <scope>NUCLEOTIDE SEQUENCE [LARGE SCALE GENOMIC DNA]</scope>
    <source>
        <strain evidence="2 3">PN3F2</strain>
        <plasmid evidence="2 3">pPN3F2_2</plasmid>
    </source>
</reference>
<name>A0A6G9QPH6_9GAMM</name>
<dbReference type="EMBL" id="CP050315">
    <property type="protein sequence ID" value="QIR16494.1"/>
    <property type="molecule type" value="Genomic_DNA"/>
</dbReference>
<protein>
    <recommendedName>
        <fullName evidence="4">HU domain-containing protein</fullName>
    </recommendedName>
</protein>
<keyword evidence="3" id="KW-1185">Reference proteome</keyword>
<evidence type="ECO:0000313" key="3">
    <source>
        <dbReference type="Proteomes" id="UP000502608"/>
    </source>
</evidence>
<proteinExistence type="predicted"/>
<evidence type="ECO:0000256" key="1">
    <source>
        <dbReference type="ARBA" id="ARBA00023125"/>
    </source>
</evidence>
<dbReference type="KEGG" id="saes:HBH39_18635"/>
<dbReference type="Gene3D" id="4.10.520.10">
    <property type="entry name" value="IHF-like DNA-binding proteins"/>
    <property type="match status" value="1"/>
</dbReference>
<evidence type="ECO:0008006" key="4">
    <source>
        <dbReference type="Google" id="ProtNLM"/>
    </source>
</evidence>
<dbReference type="GO" id="GO:0003677">
    <property type="term" value="F:DNA binding"/>
    <property type="evidence" value="ECO:0007669"/>
    <property type="project" value="UniProtKB-KW"/>
</dbReference>
<dbReference type="RefSeq" id="WP_167680322.1">
    <property type="nucleotide sequence ID" value="NZ_CP050315.1"/>
</dbReference>
<dbReference type="Proteomes" id="UP000502608">
    <property type="component" value="Plasmid pPN3F2_2"/>
</dbReference>
<gene>
    <name evidence="2" type="ORF">HBH39_18635</name>
</gene>
<dbReference type="InterPro" id="IPR010992">
    <property type="entry name" value="IHF-like_DNA-bd_dom_sf"/>
</dbReference>
<accession>A0A6G9QPH6</accession>
<evidence type="ECO:0000313" key="2">
    <source>
        <dbReference type="EMBL" id="QIR16494.1"/>
    </source>
</evidence>